<organism evidence="3 4">
    <name type="scientific">Alitiscatomonas aceti</name>
    <dbReference type="NCBI Taxonomy" id="2981724"/>
    <lineage>
        <taxon>Bacteria</taxon>
        <taxon>Bacillati</taxon>
        <taxon>Bacillota</taxon>
        <taxon>Clostridia</taxon>
        <taxon>Lachnospirales</taxon>
        <taxon>Lachnospiraceae</taxon>
        <taxon>Alitiscatomonas</taxon>
    </lineage>
</organism>
<feature type="region of interest" description="Disordered" evidence="1">
    <location>
        <begin position="1"/>
        <end position="30"/>
    </location>
</feature>
<keyword evidence="2" id="KW-0472">Membrane</keyword>
<evidence type="ECO:0000256" key="2">
    <source>
        <dbReference type="SAM" id="Phobius"/>
    </source>
</evidence>
<keyword evidence="2" id="KW-1133">Transmembrane helix</keyword>
<gene>
    <name evidence="3" type="ORF">OCV69_02310</name>
</gene>
<sequence length="152" mass="16995">MGPGTERPARPREAGHPAPQAASKQGTGSNTKNVGLPLFIPREIWYSGYIGKGGGAIRYVYRPYHPWRHGYRREKRRKAFWFFIRLLLVLELLAAASFYIKGHTVVEVSRETADGPPELEGDRSGEVFGIGIESGGPLFWFHRKTETETAGP</sequence>
<keyword evidence="4" id="KW-1185">Reference proteome</keyword>
<dbReference type="EMBL" id="JAOQJF010000003">
    <property type="protein sequence ID" value="MCU6798782.1"/>
    <property type="molecule type" value="Genomic_DNA"/>
</dbReference>
<evidence type="ECO:0000256" key="1">
    <source>
        <dbReference type="SAM" id="MobiDB-lite"/>
    </source>
</evidence>
<feature type="transmembrane region" description="Helical" evidence="2">
    <location>
        <begin position="79"/>
        <end position="100"/>
    </location>
</feature>
<proteinExistence type="predicted"/>
<comment type="caution">
    <text evidence="3">The sequence shown here is derived from an EMBL/GenBank/DDBJ whole genome shotgun (WGS) entry which is preliminary data.</text>
</comment>
<evidence type="ECO:0000313" key="3">
    <source>
        <dbReference type="EMBL" id="MCU6798782.1"/>
    </source>
</evidence>
<accession>A0ABT2UVW2</accession>
<keyword evidence="2" id="KW-0812">Transmembrane</keyword>
<protein>
    <submittedName>
        <fullName evidence="3">Uncharacterized protein</fullName>
    </submittedName>
</protein>
<dbReference type="Proteomes" id="UP001652395">
    <property type="component" value="Unassembled WGS sequence"/>
</dbReference>
<evidence type="ECO:0000313" key="4">
    <source>
        <dbReference type="Proteomes" id="UP001652395"/>
    </source>
</evidence>
<reference evidence="3 4" key="1">
    <citation type="journal article" date="2021" name="ISME Commun">
        <title>Automated analysis of genomic sequences facilitates high-throughput and comprehensive description of bacteria.</title>
        <authorList>
            <person name="Hitch T.C.A."/>
        </authorList>
    </citation>
    <scope>NUCLEOTIDE SEQUENCE [LARGE SCALE GENOMIC DNA]</scope>
    <source>
        <strain evidence="4">f_CCE</strain>
    </source>
</reference>
<dbReference type="RefSeq" id="WP_158357298.1">
    <property type="nucleotide sequence ID" value="NZ_JAOQJF010000003.1"/>
</dbReference>
<name>A0ABT2UVW2_9FIRM</name>